<dbReference type="PANTHER" id="PTHR24020">
    <property type="entry name" value="COLLAGEN ALPHA"/>
    <property type="match status" value="1"/>
</dbReference>
<dbReference type="SUPFAM" id="SSF53300">
    <property type="entry name" value="vWA-like"/>
    <property type="match status" value="3"/>
</dbReference>
<sequence length="1057" mass="112011">MCSPHLALAFQEQIAYFCTVEVRMIVCQAVLVLGLFWVRTDAQERGPRPWPLPGEEPDPDPVLPDPSGQCCHQEIMCPINVYFVLDTSESVALLEQPPGSTVNSIKEFTKYFAVRLKDETFTNGVQLSWTMGGLHFSQNNKVFSKITNRDEFLRNVKTVDYFGKGSYIDCALNNMTEAIAQHPFPMKTVNFAVVVTDGYETGHPCGGIKAAAERARDQGNQLFAVAVSQSKLETGLREIASSPVEMFRDDFVAVDLPQTTNVNMQTIERIIMTMKNRAYQECFRPKCVERDGTLGPKGRRGPKGQKGVIGVHGLRGHKGQAGDPGLEGPIGPPGPKGETGPKGDKGDIGDQGGKGVAGLSGRNGTDGQKGKIGRIGAPGCKGDQGDKGIDGYPGDSGDPGPAGPMGVKGDPGRGGRSGPPGPPGDVGPKGERGVPGTQGFPGTKGPQGGPGGIGPKGEQGRTGNTGAKGTQGRVGPKGDKGEPGPEGVRGVPGQGGAKGAKGHPGLGGPRGPPGETGTPGTQGPAGDTGDEGPRGDVGPPGPRGDRGRNGFSYPGSRGRTGDRGEKGRKGPRGSRGDCGAKGDPGTKGENGDPGDPGLVGQPGTRGLSGDAGPPGDPGPEGDPGLSECDVMSYIRETCGCCDCEKQCGALDIVFVIDSSESVGLTNFTLEKHFVINTMNKLGSMATNPNSASGTRVGVVQYSHNGTFEAIRLNDPNINSLSALKKAIKELKWIAGGTWTPSALKYAYDTIIRDGRREGARVTAVVITDGRYDPKDEPGLLRSLCQDPDVDVMAVGIGDMFNVPVQDETLVSITCDRPQRVRNMTKYTDLVADAFIKEVETVLCPDPVIICPDLPCQTDMAVAPCSDRPVDLVFLVDGSERIGQENFDRVQRFIERVARRLPMARDGSDAMGARVAVMQYGRANQHQVASGLTHNLGVLTERMEGMHYLDASSDVTSAITHAVSNVLFSERVRQTRREAEVNFVFVTDGVTSTEGLKEVLGVMRKEQVVPSVVALGNEVDKEVVMQLALGDRNAVFQGPDYTHLSELNYFDRFIRWVC</sequence>
<feature type="region of interest" description="Disordered" evidence="6">
    <location>
        <begin position="289"/>
        <end position="624"/>
    </location>
</feature>
<keyword evidence="5" id="KW-0130">Cell adhesion</keyword>
<evidence type="ECO:0000256" key="1">
    <source>
        <dbReference type="ARBA" id="ARBA00004498"/>
    </source>
</evidence>
<feature type="compositionally biased region" description="Basic and acidic residues" evidence="6">
    <location>
        <begin position="559"/>
        <end position="590"/>
    </location>
</feature>
<feature type="domain" description="VWFA" evidence="7">
    <location>
        <begin position="870"/>
        <end position="1052"/>
    </location>
</feature>
<feature type="domain" description="VWFA" evidence="7">
    <location>
        <begin position="651"/>
        <end position="838"/>
    </location>
</feature>
<accession>A0AAV6HBY1</accession>
<keyword evidence="4" id="KW-0677">Repeat</keyword>
<dbReference type="Proteomes" id="UP000823561">
    <property type="component" value="Chromosome 3"/>
</dbReference>
<dbReference type="PROSITE" id="PS50234">
    <property type="entry name" value="VWFA"/>
    <property type="match status" value="3"/>
</dbReference>
<evidence type="ECO:0000259" key="7">
    <source>
        <dbReference type="PROSITE" id="PS50234"/>
    </source>
</evidence>
<protein>
    <recommendedName>
        <fullName evidence="7">VWFA domain-containing protein</fullName>
    </recommendedName>
</protein>
<dbReference type="GO" id="GO:0007155">
    <property type="term" value="P:cell adhesion"/>
    <property type="evidence" value="ECO:0007669"/>
    <property type="project" value="UniProtKB-KW"/>
</dbReference>
<keyword evidence="9" id="KW-1185">Reference proteome</keyword>
<dbReference type="InterPro" id="IPR036465">
    <property type="entry name" value="vWFA_dom_sf"/>
</dbReference>
<feature type="compositionally biased region" description="Low complexity" evidence="6">
    <location>
        <begin position="390"/>
        <end position="408"/>
    </location>
</feature>
<feature type="compositionally biased region" description="Pro residues" evidence="6">
    <location>
        <begin position="48"/>
        <end position="64"/>
    </location>
</feature>
<keyword evidence="2" id="KW-0964">Secreted</keyword>
<organism evidence="8 9">
    <name type="scientific">Alosa alosa</name>
    <name type="common">allis shad</name>
    <dbReference type="NCBI Taxonomy" id="278164"/>
    <lineage>
        <taxon>Eukaryota</taxon>
        <taxon>Metazoa</taxon>
        <taxon>Chordata</taxon>
        <taxon>Craniata</taxon>
        <taxon>Vertebrata</taxon>
        <taxon>Euteleostomi</taxon>
        <taxon>Actinopterygii</taxon>
        <taxon>Neopterygii</taxon>
        <taxon>Teleostei</taxon>
        <taxon>Clupei</taxon>
        <taxon>Clupeiformes</taxon>
        <taxon>Clupeoidei</taxon>
        <taxon>Clupeidae</taxon>
        <taxon>Alosa</taxon>
    </lineage>
</organism>
<feature type="region of interest" description="Disordered" evidence="6">
    <location>
        <begin position="46"/>
        <end position="65"/>
    </location>
</feature>
<dbReference type="InterPro" id="IPR008160">
    <property type="entry name" value="Collagen"/>
</dbReference>
<comment type="caution">
    <text evidence="8">The sequence shown here is derived from an EMBL/GenBank/DDBJ whole genome shotgun (WGS) entry which is preliminary data.</text>
</comment>
<feature type="compositionally biased region" description="Low complexity" evidence="6">
    <location>
        <begin position="435"/>
        <end position="444"/>
    </location>
</feature>
<feature type="compositionally biased region" description="Gly residues" evidence="6">
    <location>
        <begin position="445"/>
        <end position="457"/>
    </location>
</feature>
<dbReference type="EMBL" id="JADWDJ010000003">
    <property type="protein sequence ID" value="KAG5283682.1"/>
    <property type="molecule type" value="Genomic_DNA"/>
</dbReference>
<dbReference type="AlphaFoldDB" id="A0AAV6HBY1"/>
<dbReference type="SMART" id="SM00327">
    <property type="entry name" value="VWA"/>
    <property type="match status" value="3"/>
</dbReference>
<evidence type="ECO:0000313" key="8">
    <source>
        <dbReference type="EMBL" id="KAG5283682.1"/>
    </source>
</evidence>
<evidence type="ECO:0000313" key="9">
    <source>
        <dbReference type="Proteomes" id="UP000823561"/>
    </source>
</evidence>
<dbReference type="Pfam" id="PF01391">
    <property type="entry name" value="Collagen"/>
    <property type="match status" value="1"/>
</dbReference>
<comment type="subcellular location">
    <subcellularLocation>
        <location evidence="1">Secreted</location>
        <location evidence="1">Extracellular space</location>
        <location evidence="1">Extracellular matrix</location>
    </subcellularLocation>
</comment>
<evidence type="ECO:0000256" key="6">
    <source>
        <dbReference type="SAM" id="MobiDB-lite"/>
    </source>
</evidence>
<gene>
    <name evidence="8" type="ORF">AALO_G00044780</name>
</gene>
<evidence type="ECO:0000256" key="5">
    <source>
        <dbReference type="ARBA" id="ARBA00022889"/>
    </source>
</evidence>
<keyword evidence="3" id="KW-0272">Extracellular matrix</keyword>
<evidence type="ECO:0000256" key="4">
    <source>
        <dbReference type="ARBA" id="ARBA00022737"/>
    </source>
</evidence>
<dbReference type="FunFam" id="3.40.50.410:FF:000026">
    <property type="entry name" value="Collagen, type VI, alpha 1"/>
    <property type="match status" value="1"/>
</dbReference>
<dbReference type="InterPro" id="IPR002035">
    <property type="entry name" value="VWF_A"/>
</dbReference>
<feature type="compositionally biased region" description="Gly residues" evidence="6">
    <location>
        <begin position="349"/>
        <end position="358"/>
    </location>
</feature>
<proteinExistence type="predicted"/>
<dbReference type="Gene3D" id="3.40.50.410">
    <property type="entry name" value="von Willebrand factor, type A domain"/>
    <property type="match status" value="3"/>
</dbReference>
<dbReference type="InterPro" id="IPR050525">
    <property type="entry name" value="ECM_Assembly_Org"/>
</dbReference>
<feature type="domain" description="VWFA" evidence="7">
    <location>
        <begin position="80"/>
        <end position="270"/>
    </location>
</feature>
<reference evidence="8" key="1">
    <citation type="submission" date="2020-10" db="EMBL/GenBank/DDBJ databases">
        <title>Chromosome-scale genome assembly of the Allis shad, Alosa alosa.</title>
        <authorList>
            <person name="Margot Z."/>
            <person name="Christophe K."/>
            <person name="Cabau C."/>
            <person name="Louis A."/>
            <person name="Berthelot C."/>
            <person name="Parey E."/>
            <person name="Roest Crollius H."/>
            <person name="Montfort J."/>
            <person name="Robinson-Rechavi M."/>
            <person name="Bucao C."/>
            <person name="Bouchez O."/>
            <person name="Gislard M."/>
            <person name="Lluch J."/>
            <person name="Milhes M."/>
            <person name="Lampietro C."/>
            <person name="Lopez Roques C."/>
            <person name="Donnadieu C."/>
            <person name="Braasch I."/>
            <person name="Desvignes T."/>
            <person name="Postlethwait J."/>
            <person name="Bobe J."/>
            <person name="Guiguen Y."/>
        </authorList>
    </citation>
    <scope>NUCLEOTIDE SEQUENCE</scope>
    <source>
        <strain evidence="8">M-15738</strain>
        <tissue evidence="8">Blood</tissue>
    </source>
</reference>
<evidence type="ECO:0000256" key="3">
    <source>
        <dbReference type="ARBA" id="ARBA00022530"/>
    </source>
</evidence>
<name>A0AAV6HBY1_9TELE</name>
<dbReference type="FunFam" id="3.40.50.410:FF:000027">
    <property type="entry name" value="collagen alpha-2(VI) chain isoform X1"/>
    <property type="match status" value="1"/>
</dbReference>
<feature type="compositionally biased region" description="Basic and acidic residues" evidence="6">
    <location>
        <begin position="339"/>
        <end position="348"/>
    </location>
</feature>
<feature type="compositionally biased region" description="Gly residues" evidence="6">
    <location>
        <begin position="490"/>
        <end position="509"/>
    </location>
</feature>
<dbReference type="Pfam" id="PF00092">
    <property type="entry name" value="VWA"/>
    <property type="match status" value="3"/>
</dbReference>
<feature type="compositionally biased region" description="Low complexity" evidence="6">
    <location>
        <begin position="513"/>
        <end position="525"/>
    </location>
</feature>
<dbReference type="PANTHER" id="PTHR24020:SF87">
    <property type="entry name" value="COLLAGEN ALPHA-1(VI) CHAIN-LIKE"/>
    <property type="match status" value="1"/>
</dbReference>
<dbReference type="PRINTS" id="PR00453">
    <property type="entry name" value="VWFADOMAIN"/>
</dbReference>
<evidence type="ECO:0000256" key="2">
    <source>
        <dbReference type="ARBA" id="ARBA00022525"/>
    </source>
</evidence>